<dbReference type="RefSeq" id="XP_024406355.1">
    <property type="nucleotide sequence ID" value="XM_024548952.1"/>
</dbReference>
<sequence length="57" mass="6193">MLAQVSDPIRPSFLNGDGLTGGLFALVMSHHGLAVPECARPAMVYYHDLLFSAIHVR</sequence>
<dbReference type="AlphaFoldDB" id="A0A2P4ZXU7"/>
<organism evidence="1 2">
    <name type="scientific">Trichoderma gamsii</name>
    <dbReference type="NCBI Taxonomy" id="398673"/>
    <lineage>
        <taxon>Eukaryota</taxon>
        <taxon>Fungi</taxon>
        <taxon>Dikarya</taxon>
        <taxon>Ascomycota</taxon>
        <taxon>Pezizomycotina</taxon>
        <taxon>Sordariomycetes</taxon>
        <taxon>Hypocreomycetidae</taxon>
        <taxon>Hypocreales</taxon>
        <taxon>Hypocreaceae</taxon>
        <taxon>Trichoderma</taxon>
    </lineage>
</organism>
<name>A0A2P4ZXU7_9HYPO</name>
<comment type="caution">
    <text evidence="1">The sequence shown here is derived from an EMBL/GenBank/DDBJ whole genome shotgun (WGS) entry which is preliminary data.</text>
</comment>
<evidence type="ECO:0000313" key="2">
    <source>
        <dbReference type="Proteomes" id="UP000054821"/>
    </source>
</evidence>
<reference evidence="1 2" key="1">
    <citation type="journal article" date="2016" name="Genome Announc.">
        <title>Draft Whole-Genome Sequence of Trichoderma gamsii T6085, a Promising Biocontrol Agent of Fusarium Head Blight on Wheat.</title>
        <authorList>
            <person name="Baroncelli R."/>
            <person name="Zapparata A."/>
            <person name="Piaggeschi G."/>
            <person name="Sarrocco S."/>
            <person name="Vannacci G."/>
        </authorList>
    </citation>
    <scope>NUCLEOTIDE SEQUENCE [LARGE SCALE GENOMIC DNA]</scope>
    <source>
        <strain evidence="1 2">T6085</strain>
    </source>
</reference>
<dbReference type="GeneID" id="36347394"/>
<dbReference type="EMBL" id="JPDN02000005">
    <property type="protein sequence ID" value="PON29125.1"/>
    <property type="molecule type" value="Genomic_DNA"/>
</dbReference>
<protein>
    <submittedName>
        <fullName evidence="1">Uncharacterized protein</fullName>
    </submittedName>
</protein>
<dbReference type="Proteomes" id="UP000054821">
    <property type="component" value="Unassembled WGS sequence"/>
</dbReference>
<evidence type="ECO:0000313" key="1">
    <source>
        <dbReference type="EMBL" id="PON29125.1"/>
    </source>
</evidence>
<proteinExistence type="predicted"/>
<gene>
    <name evidence="1" type="ORF">TGAM01_v202233</name>
</gene>
<keyword evidence="2" id="KW-1185">Reference proteome</keyword>
<accession>A0A2P4ZXU7</accession>